<feature type="compositionally biased region" description="Basic and acidic residues" evidence="1">
    <location>
        <begin position="49"/>
        <end position="60"/>
    </location>
</feature>
<reference evidence="3" key="1">
    <citation type="submission" date="2022-11" db="UniProtKB">
        <authorList>
            <consortium name="WormBaseParasite"/>
        </authorList>
    </citation>
    <scope>IDENTIFICATION</scope>
</reference>
<dbReference type="WBParaSite" id="PDA_v2.g30977.t1">
    <property type="protein sequence ID" value="PDA_v2.g30977.t1"/>
    <property type="gene ID" value="PDA_v2.g30977"/>
</dbReference>
<accession>A0A914QG65</accession>
<name>A0A914QG65_9BILA</name>
<feature type="compositionally biased region" description="Pro residues" evidence="1">
    <location>
        <begin position="61"/>
        <end position="71"/>
    </location>
</feature>
<organism evidence="2 3">
    <name type="scientific">Panagrolaimus davidi</name>
    <dbReference type="NCBI Taxonomy" id="227884"/>
    <lineage>
        <taxon>Eukaryota</taxon>
        <taxon>Metazoa</taxon>
        <taxon>Ecdysozoa</taxon>
        <taxon>Nematoda</taxon>
        <taxon>Chromadorea</taxon>
        <taxon>Rhabditida</taxon>
        <taxon>Tylenchina</taxon>
        <taxon>Panagrolaimomorpha</taxon>
        <taxon>Panagrolaimoidea</taxon>
        <taxon>Panagrolaimidae</taxon>
        <taxon>Panagrolaimus</taxon>
    </lineage>
</organism>
<dbReference type="AlphaFoldDB" id="A0A914QG65"/>
<keyword evidence="2" id="KW-1185">Reference proteome</keyword>
<feature type="compositionally biased region" description="Basic and acidic residues" evidence="1">
    <location>
        <begin position="14"/>
        <end position="39"/>
    </location>
</feature>
<evidence type="ECO:0000256" key="1">
    <source>
        <dbReference type="SAM" id="MobiDB-lite"/>
    </source>
</evidence>
<proteinExistence type="predicted"/>
<feature type="compositionally biased region" description="Polar residues" evidence="1">
    <location>
        <begin position="1"/>
        <end position="10"/>
    </location>
</feature>
<dbReference type="Proteomes" id="UP000887578">
    <property type="component" value="Unplaced"/>
</dbReference>
<evidence type="ECO:0000313" key="2">
    <source>
        <dbReference type="Proteomes" id="UP000887578"/>
    </source>
</evidence>
<feature type="region of interest" description="Disordered" evidence="1">
    <location>
        <begin position="1"/>
        <end position="73"/>
    </location>
</feature>
<sequence length="600" mass="68984">MAENNGQNEQDISEAIKDFLKKEHEDEEARRQEEEEARRQQSQQHFPHQHQEHDPEEPRPRPNPNPRPRPQPENTQITIVYEDQQLHLNLADVTPTAIADHFELELNEIQLRRNDKNISYIVDPNENKFRPNLRAGKVYTVVRIPVQRSPPIPTRRQDHEQQKPKHHQNNGNECTLIANGQQQSIAAGASVKRTAITSAFKLRQVLDIKLIDKDGNVIDGNDKQQYNLAPGEIYHIVYNTQTSAQDILENDHDDDIDDTGVPFSKPMAFIAPFMISTVRTFYALSLTGDSVIFTSTTRVPTASDEKSKSKLLCSNKVSTCAYQVSYRFNTALKTIQKLSNSVSDLNSVAEEDLQFFEYQKECKDFCHDVEKIVKMLEDAHEELEEFLQIVVKEMRAINPSVHSVKTSLKVETNQKSRIHEKEEILKDDPNALYEKCDAIDNNKIKEIFPPNIDLQTIASNRKSLNFGNKLVEIILHKIEDSAVLEDITNLLDFYAKISHCNLMHWIFTFNLFKDIIAYFEKAAELRKTNEYRKKEAAAKQIFNAIGIWHNISRGVSLAANLNDKETEITDIHEIWGKLKDIAITSQYALEIYQNREASNS</sequence>
<evidence type="ECO:0000313" key="3">
    <source>
        <dbReference type="WBParaSite" id="PDA_v2.g30977.t1"/>
    </source>
</evidence>
<protein>
    <submittedName>
        <fullName evidence="3">Uncharacterized protein</fullName>
    </submittedName>
</protein>
<feature type="region of interest" description="Disordered" evidence="1">
    <location>
        <begin position="149"/>
        <end position="170"/>
    </location>
</feature>